<evidence type="ECO:0000256" key="5">
    <source>
        <dbReference type="ARBA" id="ARBA00022527"/>
    </source>
</evidence>
<feature type="compositionally biased region" description="Basic and acidic residues" evidence="16">
    <location>
        <begin position="1357"/>
        <end position="1379"/>
    </location>
</feature>
<keyword evidence="21" id="KW-1185">Reference proteome</keyword>
<feature type="compositionally biased region" description="Acidic residues" evidence="16">
    <location>
        <begin position="96"/>
        <end position="106"/>
    </location>
</feature>
<evidence type="ECO:0000313" key="20">
    <source>
        <dbReference type="EMBL" id="KAF5331926.1"/>
    </source>
</evidence>
<feature type="compositionally biased region" description="Basic and acidic residues" evidence="16">
    <location>
        <begin position="1095"/>
        <end position="1106"/>
    </location>
</feature>
<feature type="compositionally biased region" description="Low complexity" evidence="16">
    <location>
        <begin position="314"/>
        <end position="325"/>
    </location>
</feature>
<comment type="similarity">
    <text evidence="3">Belongs to the protein kinase superfamily. CAMK Ser/Thr protein kinase family. NIM1 subfamily.</text>
</comment>
<dbReference type="InterPro" id="IPR000719">
    <property type="entry name" value="Prot_kinase_dom"/>
</dbReference>
<feature type="compositionally biased region" description="Polar residues" evidence="16">
    <location>
        <begin position="1081"/>
        <end position="1094"/>
    </location>
</feature>
<feature type="compositionally biased region" description="Basic and acidic residues" evidence="16">
    <location>
        <begin position="1007"/>
        <end position="1038"/>
    </location>
</feature>
<evidence type="ECO:0000259" key="18">
    <source>
        <dbReference type="PROSITE" id="PS50011"/>
    </source>
</evidence>
<evidence type="ECO:0000256" key="7">
    <source>
        <dbReference type="ARBA" id="ARBA00022692"/>
    </source>
</evidence>
<keyword evidence="10" id="KW-0256">Endoplasmic reticulum</keyword>
<dbReference type="EC" id="2.7.11.1" evidence="4"/>
<feature type="region of interest" description="Disordered" evidence="16">
    <location>
        <begin position="739"/>
        <end position="774"/>
    </location>
</feature>
<evidence type="ECO:0000256" key="6">
    <source>
        <dbReference type="ARBA" id="ARBA00022679"/>
    </source>
</evidence>
<feature type="region of interest" description="Disordered" evidence="16">
    <location>
        <begin position="706"/>
        <end position="725"/>
    </location>
</feature>
<feature type="region of interest" description="Disordered" evidence="16">
    <location>
        <begin position="201"/>
        <end position="328"/>
    </location>
</feature>
<reference evidence="20 21" key="1">
    <citation type="journal article" date="2020" name="ISME J.">
        <title>Uncovering the hidden diversity of litter-decomposition mechanisms in mushroom-forming fungi.</title>
        <authorList>
            <person name="Floudas D."/>
            <person name="Bentzer J."/>
            <person name="Ahren D."/>
            <person name="Johansson T."/>
            <person name="Persson P."/>
            <person name="Tunlid A."/>
        </authorList>
    </citation>
    <scope>NUCLEOTIDE SEQUENCE [LARGE SCALE GENOMIC DNA]</scope>
    <source>
        <strain evidence="20 21">CBS 175.51</strain>
    </source>
</reference>
<evidence type="ECO:0000256" key="2">
    <source>
        <dbReference type="ARBA" id="ARBA00005245"/>
    </source>
</evidence>
<dbReference type="InterPro" id="IPR008271">
    <property type="entry name" value="Ser/Thr_kinase_AS"/>
</dbReference>
<feature type="compositionally biased region" description="Polar residues" evidence="16">
    <location>
        <begin position="1384"/>
        <end position="1398"/>
    </location>
</feature>
<feature type="region of interest" description="Disordered" evidence="16">
    <location>
        <begin position="940"/>
        <end position="966"/>
    </location>
</feature>
<feature type="transmembrane region" description="Helical" evidence="17">
    <location>
        <begin position="24"/>
        <end position="43"/>
    </location>
</feature>
<dbReference type="SUPFAM" id="SSF56112">
    <property type="entry name" value="Protein kinase-like (PK-like)"/>
    <property type="match status" value="1"/>
</dbReference>
<evidence type="ECO:0000256" key="4">
    <source>
        <dbReference type="ARBA" id="ARBA00012513"/>
    </source>
</evidence>
<keyword evidence="6" id="KW-0808">Transferase</keyword>
<evidence type="ECO:0000256" key="1">
    <source>
        <dbReference type="ARBA" id="ARBA00004477"/>
    </source>
</evidence>
<dbReference type="GO" id="GO:0000226">
    <property type="term" value="P:microtubule cytoskeleton organization"/>
    <property type="evidence" value="ECO:0007669"/>
    <property type="project" value="TreeGrafter"/>
</dbReference>
<feature type="transmembrane region" description="Helical" evidence="17">
    <location>
        <begin position="50"/>
        <end position="71"/>
    </location>
</feature>
<dbReference type="Pfam" id="PF02149">
    <property type="entry name" value="KA1"/>
    <property type="match status" value="1"/>
</dbReference>
<evidence type="ECO:0000256" key="14">
    <source>
        <dbReference type="ARBA" id="ARBA00047899"/>
    </source>
</evidence>
<dbReference type="OrthoDB" id="193931at2759"/>
<keyword evidence="7 17" id="KW-0812">Transmembrane</keyword>
<evidence type="ECO:0000256" key="11">
    <source>
        <dbReference type="ARBA" id="ARBA00022840"/>
    </source>
</evidence>
<dbReference type="GO" id="GO:0006465">
    <property type="term" value="P:signal peptide processing"/>
    <property type="evidence" value="ECO:0007669"/>
    <property type="project" value="InterPro"/>
</dbReference>
<evidence type="ECO:0000256" key="15">
    <source>
        <dbReference type="ARBA" id="ARBA00048679"/>
    </source>
</evidence>
<comment type="subcellular location">
    <subcellularLocation>
        <location evidence="1">Endoplasmic reticulum membrane</location>
        <topology evidence="1">Multi-pass membrane protein</topology>
    </subcellularLocation>
</comment>
<feature type="compositionally biased region" description="Polar residues" evidence="16">
    <location>
        <begin position="828"/>
        <end position="848"/>
    </location>
</feature>
<feature type="compositionally biased region" description="Polar residues" evidence="16">
    <location>
        <begin position="1410"/>
        <end position="1434"/>
    </location>
</feature>
<protein>
    <recommendedName>
        <fullName evidence="4">non-specific serine/threonine protein kinase</fullName>
        <ecNumber evidence="4">2.7.11.1</ecNumber>
    </recommendedName>
</protein>
<organism evidence="20 21">
    <name type="scientific">Ephemerocybe angulata</name>
    <dbReference type="NCBI Taxonomy" id="980116"/>
    <lineage>
        <taxon>Eukaryota</taxon>
        <taxon>Fungi</taxon>
        <taxon>Dikarya</taxon>
        <taxon>Basidiomycota</taxon>
        <taxon>Agaricomycotina</taxon>
        <taxon>Agaricomycetes</taxon>
        <taxon>Agaricomycetidae</taxon>
        <taxon>Agaricales</taxon>
        <taxon>Agaricineae</taxon>
        <taxon>Psathyrellaceae</taxon>
        <taxon>Ephemerocybe</taxon>
    </lineage>
</organism>
<proteinExistence type="inferred from homology"/>
<feature type="domain" description="Protein kinase" evidence="18">
    <location>
        <begin position="330"/>
        <end position="612"/>
    </location>
</feature>
<comment type="catalytic activity">
    <reaction evidence="14">
        <text>L-threonyl-[protein] + ATP = O-phospho-L-threonyl-[protein] + ADP + H(+)</text>
        <dbReference type="Rhea" id="RHEA:46608"/>
        <dbReference type="Rhea" id="RHEA-COMP:11060"/>
        <dbReference type="Rhea" id="RHEA-COMP:11605"/>
        <dbReference type="ChEBI" id="CHEBI:15378"/>
        <dbReference type="ChEBI" id="CHEBI:30013"/>
        <dbReference type="ChEBI" id="CHEBI:30616"/>
        <dbReference type="ChEBI" id="CHEBI:61977"/>
        <dbReference type="ChEBI" id="CHEBI:456216"/>
        <dbReference type="EC" id="2.7.11.1"/>
    </reaction>
</comment>
<dbReference type="SMART" id="SM00220">
    <property type="entry name" value="S_TKc"/>
    <property type="match status" value="1"/>
</dbReference>
<feature type="compositionally biased region" description="Polar residues" evidence="16">
    <location>
        <begin position="117"/>
        <end position="127"/>
    </location>
</feature>
<evidence type="ECO:0000259" key="19">
    <source>
        <dbReference type="PROSITE" id="PS50032"/>
    </source>
</evidence>
<evidence type="ECO:0000256" key="13">
    <source>
        <dbReference type="ARBA" id="ARBA00023136"/>
    </source>
</evidence>
<dbReference type="Pfam" id="PF00069">
    <property type="entry name" value="Pkinase"/>
    <property type="match status" value="1"/>
</dbReference>
<dbReference type="PANTHER" id="PTHR24346">
    <property type="entry name" value="MAP/MICROTUBULE AFFINITY-REGULATING KINASE"/>
    <property type="match status" value="1"/>
</dbReference>
<dbReference type="EMBL" id="JAACJK010000112">
    <property type="protein sequence ID" value="KAF5331926.1"/>
    <property type="molecule type" value="Genomic_DNA"/>
</dbReference>
<feature type="compositionally biased region" description="Polar residues" evidence="16">
    <location>
        <begin position="1039"/>
        <end position="1049"/>
    </location>
</feature>
<dbReference type="Pfam" id="PF06645">
    <property type="entry name" value="SPC12"/>
    <property type="match status" value="1"/>
</dbReference>
<feature type="region of interest" description="Disordered" evidence="16">
    <location>
        <begin position="1315"/>
        <end position="1487"/>
    </location>
</feature>
<dbReference type="GO" id="GO:0005787">
    <property type="term" value="C:signal peptidase complex"/>
    <property type="evidence" value="ECO:0007669"/>
    <property type="project" value="InterPro"/>
</dbReference>
<feature type="compositionally biased region" description="Gly residues" evidence="16">
    <location>
        <begin position="1173"/>
        <end position="1184"/>
    </location>
</feature>
<dbReference type="Gene3D" id="1.10.510.10">
    <property type="entry name" value="Transferase(Phosphotransferase) domain 1"/>
    <property type="match status" value="1"/>
</dbReference>
<evidence type="ECO:0000256" key="3">
    <source>
        <dbReference type="ARBA" id="ARBA00010791"/>
    </source>
</evidence>
<feature type="compositionally biased region" description="Polar residues" evidence="16">
    <location>
        <begin position="1318"/>
        <end position="1343"/>
    </location>
</feature>
<evidence type="ECO:0000256" key="10">
    <source>
        <dbReference type="ARBA" id="ARBA00022824"/>
    </source>
</evidence>
<dbReference type="Proteomes" id="UP000541558">
    <property type="component" value="Unassembled WGS sequence"/>
</dbReference>
<dbReference type="InterPro" id="IPR009542">
    <property type="entry name" value="Spc1/SPCS1"/>
</dbReference>
<dbReference type="SUPFAM" id="SSF103243">
    <property type="entry name" value="KA1-like"/>
    <property type="match status" value="1"/>
</dbReference>
<feature type="region of interest" description="Disordered" evidence="16">
    <location>
        <begin position="83"/>
        <end position="146"/>
    </location>
</feature>
<dbReference type="PROSITE" id="PS00108">
    <property type="entry name" value="PROTEIN_KINASE_ST"/>
    <property type="match status" value="1"/>
</dbReference>
<evidence type="ECO:0000256" key="8">
    <source>
        <dbReference type="ARBA" id="ARBA00022741"/>
    </source>
</evidence>
<keyword evidence="11" id="KW-0067">ATP-binding</keyword>
<keyword evidence="13 17" id="KW-0472">Membrane</keyword>
<dbReference type="GO" id="GO:0035556">
    <property type="term" value="P:intracellular signal transduction"/>
    <property type="evidence" value="ECO:0007669"/>
    <property type="project" value="TreeGrafter"/>
</dbReference>
<feature type="region of interest" description="Disordered" evidence="16">
    <location>
        <begin position="880"/>
        <end position="917"/>
    </location>
</feature>
<evidence type="ECO:0000256" key="17">
    <source>
        <dbReference type="SAM" id="Phobius"/>
    </source>
</evidence>
<dbReference type="GO" id="GO:0004674">
    <property type="term" value="F:protein serine/threonine kinase activity"/>
    <property type="evidence" value="ECO:0007669"/>
    <property type="project" value="UniProtKB-KW"/>
</dbReference>
<accession>A0A8H5BZ36</accession>
<feature type="domain" description="KA1" evidence="19">
    <location>
        <begin position="1498"/>
        <end position="1547"/>
    </location>
</feature>
<evidence type="ECO:0000256" key="9">
    <source>
        <dbReference type="ARBA" id="ARBA00022777"/>
    </source>
</evidence>
<feature type="compositionally biased region" description="Basic and acidic residues" evidence="16">
    <location>
        <begin position="285"/>
        <end position="301"/>
    </location>
</feature>
<keyword evidence="12 17" id="KW-1133">Transmembrane helix</keyword>
<feature type="region of interest" description="Disordered" evidence="16">
    <location>
        <begin position="994"/>
        <end position="1049"/>
    </location>
</feature>
<keyword evidence="9" id="KW-0418">Kinase</keyword>
<sequence length="1547" mass="167126">MSNALAELAEGKIDFVGQNLVDQIAKVTLVAGGVVSFVTGFALQDLRVTFGLYGAIVVLLALVVLPPWPMYNRHPVKWLPMAAPSSSSSVHNASDCSDEAQPDLDLADGRRGGLTPQAKNPTRNSVSGALRRSPRSPRPPPPAPSVDTRLVIVSAAAVVVQQHPPTRGMAYPASVTPQLNQVPEDVEAAHIAASQGGLLTIGGQHEFDSPISQPTHTQPQHTPSSSPLPQNSGSTNSPAPVPRSSSSAHRPRPLSMPPQSFTLAPPGAGTGGGGSVSGQTTSSQDTRDRDRDRSSAPDEASHRRRHRDERSTEHSSSSRPSRSNRILGDYTLSKTLGAGSMGKVKLATHNVTGEKCMVCVLVSFAACSQDFASCLSQPPPPGSTGPSAESASRQASKDASKEIRTLREAALSMLLYHPYVCGMREMIVHQHHYYMVFEYVNGGQMLDYIISHGRLRERVSRKFARQIGSALEYCHMNNVVHRDLKIENILISQTGNIKIIDFGLSNLYDPIGHLSTFCGSLYFAAPELLNAKVYTGPEVDVWSFGVVLYVLVCGKVPFDDQSMPALHAKIKRGLVEYPVWLSTECKHLLSRMLVTNPAARATLQEVMNHPWMTRGFPGPPDIHLVHREPLRVDELDRQVIKGMKGFEFGSEDDIERRLVEVLESEAYIRAVNYWERKRGSRSTLSGGNTLNGTQWGSSTLSNSSLAVSFDSGKSDSPAPTSKKGRRFSGFEYYRKKLFSPASSPPNSPMSRSPPHSQNSLAYGDHNREPLDPTKGFHPLISMYYLAREKMERDRVYGPGQFASSQLSLQDQMSPTAATMITPAHGDLASQQPAPGKQQQYTSTFNPHNTAPVGGPRAAASTRAKADYSMPLPRLPAPEASHYSGMSYDNNGAGVVPSPTTPGFAHQQNTPRARDSGLPVPVPASPAPGRQHVEIDQSTLVPPKKGMPRVPAASTHRRSHSMSQRPSVLGRGWGLGGMFGSHSGEPVDEHGARVVVEGPRTAGPELSTFREKEEMREREKEREREEKSEREYPHSEGERTTGSTPFSSGATLVRKFGSLLVGRADESRRHASGSVKRGTTMFGGSTASPRPSTDVRSFDSEREKGGEAAENGVVDDRESQDGGKQVGAKSVSASVSQPVGSAHRRAATILDPQGRATRHERRSSTGAAFMGGSASMGGGVTGGTIGRHRRPSTGYGNSSSKPADRNFAKNGAENEMAEKREEEEAQAREEGEQTDGGQTDTDGEGDDGNATDKEFKPVFLKGLFSVQTTSTKQPNVIKADLRRVLDRMQIQYRETKTGFECIHLPSIDLNSIEGHGRNGVSNHHQAASSTSNDNGQATPTTFSRPSIVKKASKISFGMKREKGKEREASIDKEGRDKESVVSRPSLGTTTTLGATPSGASSSFFNVSSSNQTGEPIQHQPQTLHPNGISSATFQPSAGAMEEEGKEKEEGGPRSGSPTVSNRAKVLPPIPRDFGATSPAPRSASPLPSGPVDREVFEMMGNNSLSVRFDINIIKVPWLPLHGLQFRRASGDGWQYQMLARRVLTELKL</sequence>
<feature type="compositionally biased region" description="Low complexity" evidence="16">
    <location>
        <begin position="1474"/>
        <end position="1487"/>
    </location>
</feature>
<evidence type="ECO:0000256" key="16">
    <source>
        <dbReference type="SAM" id="MobiDB-lite"/>
    </source>
</evidence>
<feature type="region of interest" description="Disordered" evidence="16">
    <location>
        <begin position="1063"/>
        <end position="1252"/>
    </location>
</feature>
<comment type="similarity">
    <text evidence="2">Belongs to the SPCS1 family.</text>
</comment>
<feature type="compositionally biased region" description="Low complexity" evidence="16">
    <location>
        <begin position="1163"/>
        <end position="1172"/>
    </location>
</feature>
<dbReference type="FunFam" id="1.10.510.10:FF:000792">
    <property type="entry name" value="Non-specific serine/threonine protein kinase"/>
    <property type="match status" value="1"/>
</dbReference>
<dbReference type="InterPro" id="IPR011009">
    <property type="entry name" value="Kinase-like_dom_sf"/>
</dbReference>
<evidence type="ECO:0000256" key="12">
    <source>
        <dbReference type="ARBA" id="ARBA00022989"/>
    </source>
</evidence>
<dbReference type="GO" id="GO:0005524">
    <property type="term" value="F:ATP binding"/>
    <property type="evidence" value="ECO:0007669"/>
    <property type="project" value="UniProtKB-KW"/>
</dbReference>
<dbReference type="CDD" id="cd14077">
    <property type="entry name" value="STKc_Kin1_2"/>
    <property type="match status" value="1"/>
</dbReference>
<feature type="compositionally biased region" description="Basic and acidic residues" evidence="16">
    <location>
        <begin position="1441"/>
        <end position="1450"/>
    </location>
</feature>
<dbReference type="InterPro" id="IPR028375">
    <property type="entry name" value="KA1/Ssp2_C"/>
</dbReference>
<comment type="catalytic activity">
    <reaction evidence="15">
        <text>L-seryl-[protein] + ATP = O-phospho-L-seryl-[protein] + ADP + H(+)</text>
        <dbReference type="Rhea" id="RHEA:17989"/>
        <dbReference type="Rhea" id="RHEA-COMP:9863"/>
        <dbReference type="Rhea" id="RHEA-COMP:11604"/>
        <dbReference type="ChEBI" id="CHEBI:15378"/>
        <dbReference type="ChEBI" id="CHEBI:29999"/>
        <dbReference type="ChEBI" id="CHEBI:30616"/>
        <dbReference type="ChEBI" id="CHEBI:83421"/>
        <dbReference type="ChEBI" id="CHEBI:456216"/>
        <dbReference type="EC" id="2.7.11.1"/>
    </reaction>
</comment>
<feature type="compositionally biased region" description="Low complexity" evidence="16">
    <location>
        <begin position="1399"/>
        <end position="1409"/>
    </location>
</feature>
<feature type="region of interest" description="Disordered" evidence="16">
    <location>
        <begin position="825"/>
        <end position="863"/>
    </location>
</feature>
<dbReference type="PROSITE" id="PS50011">
    <property type="entry name" value="PROTEIN_KINASE_DOM"/>
    <property type="match status" value="1"/>
</dbReference>
<dbReference type="PROSITE" id="PS50032">
    <property type="entry name" value="KA1"/>
    <property type="match status" value="1"/>
</dbReference>
<feature type="compositionally biased region" description="Polar residues" evidence="16">
    <location>
        <begin position="210"/>
        <end position="236"/>
    </location>
</feature>
<keyword evidence="5" id="KW-0723">Serine/threonine-protein kinase</keyword>
<feature type="region of interest" description="Disordered" evidence="16">
    <location>
        <begin position="376"/>
        <end position="399"/>
    </location>
</feature>
<dbReference type="PANTHER" id="PTHR24346:SF82">
    <property type="entry name" value="KP78A-RELATED"/>
    <property type="match status" value="1"/>
</dbReference>
<keyword evidence="8" id="KW-0547">Nucleotide-binding</keyword>
<evidence type="ECO:0000313" key="21">
    <source>
        <dbReference type="Proteomes" id="UP000541558"/>
    </source>
</evidence>
<dbReference type="InterPro" id="IPR001772">
    <property type="entry name" value="KA1_dom"/>
</dbReference>
<gene>
    <name evidence="20" type="ORF">D9611_008931</name>
</gene>
<comment type="caution">
    <text evidence="20">The sequence shown here is derived from an EMBL/GenBank/DDBJ whole genome shotgun (WGS) entry which is preliminary data.</text>
</comment>
<dbReference type="Gene3D" id="3.30.310.80">
    <property type="entry name" value="Kinase associated domain 1, KA1"/>
    <property type="match status" value="2"/>
</dbReference>
<feature type="compositionally biased region" description="Basic and acidic residues" evidence="16">
    <location>
        <begin position="1215"/>
        <end position="1230"/>
    </location>
</feature>
<name>A0A8H5BZ36_9AGAR</name>